<evidence type="ECO:0000256" key="1">
    <source>
        <dbReference type="ARBA" id="ARBA00000632"/>
    </source>
</evidence>
<name>A0A6G0U1D5_APHGL</name>
<evidence type="ECO:0000256" key="5">
    <source>
        <dbReference type="ARBA" id="ARBA00022737"/>
    </source>
</evidence>
<feature type="disulfide bond" evidence="8">
    <location>
        <begin position="127"/>
        <end position="136"/>
    </location>
</feature>
<dbReference type="PROSITE" id="PS51909">
    <property type="entry name" value="LYSOZYME_I"/>
    <property type="match status" value="1"/>
</dbReference>
<feature type="disulfide bond" evidence="8">
    <location>
        <begin position="115"/>
        <end position="121"/>
    </location>
</feature>
<evidence type="ECO:0000256" key="2">
    <source>
        <dbReference type="ARBA" id="ARBA00012732"/>
    </source>
</evidence>
<keyword evidence="5" id="KW-0677">Repeat</keyword>
<evidence type="ECO:0000313" key="9">
    <source>
        <dbReference type="EMBL" id="KAE9541740.1"/>
    </source>
</evidence>
<keyword evidence="8" id="KW-1015">Disulfide bond</keyword>
<feature type="disulfide bond" evidence="8">
    <location>
        <begin position="168"/>
        <end position="174"/>
    </location>
</feature>
<organism evidence="9 10">
    <name type="scientific">Aphis glycines</name>
    <name type="common">Soybean aphid</name>
    <dbReference type="NCBI Taxonomy" id="307491"/>
    <lineage>
        <taxon>Eukaryota</taxon>
        <taxon>Metazoa</taxon>
        <taxon>Ecdysozoa</taxon>
        <taxon>Arthropoda</taxon>
        <taxon>Hexapoda</taxon>
        <taxon>Insecta</taxon>
        <taxon>Pterygota</taxon>
        <taxon>Neoptera</taxon>
        <taxon>Paraneoptera</taxon>
        <taxon>Hemiptera</taxon>
        <taxon>Sternorrhyncha</taxon>
        <taxon>Aphidomorpha</taxon>
        <taxon>Aphidoidea</taxon>
        <taxon>Aphididae</taxon>
        <taxon>Aphidini</taxon>
        <taxon>Aphis</taxon>
        <taxon>Aphis</taxon>
    </lineage>
</organism>
<keyword evidence="3" id="KW-0929">Antimicrobial</keyword>
<dbReference type="GO" id="GO:0003796">
    <property type="term" value="F:lysozyme activity"/>
    <property type="evidence" value="ECO:0007669"/>
    <property type="project" value="UniProtKB-EC"/>
</dbReference>
<feature type="disulfide bond" evidence="8">
    <location>
        <begin position="110"/>
        <end position="198"/>
    </location>
</feature>
<evidence type="ECO:0000256" key="8">
    <source>
        <dbReference type="PIRSR" id="PIRSR608597-3"/>
    </source>
</evidence>
<dbReference type="Pfam" id="PF05497">
    <property type="entry name" value="Destabilase"/>
    <property type="match status" value="1"/>
</dbReference>
<dbReference type="EC" id="3.2.1.17" evidence="2"/>
<dbReference type="GO" id="GO:0031640">
    <property type="term" value="P:killing of cells of another organism"/>
    <property type="evidence" value="ECO:0007669"/>
    <property type="project" value="UniProtKB-KW"/>
</dbReference>
<evidence type="ECO:0000256" key="6">
    <source>
        <dbReference type="ARBA" id="ARBA00022801"/>
    </source>
</evidence>
<dbReference type="CDD" id="cd16890">
    <property type="entry name" value="lyz_i"/>
    <property type="match status" value="1"/>
</dbReference>
<dbReference type="InterPro" id="IPR042401">
    <property type="entry name" value="SPMAP2-like"/>
</dbReference>
<keyword evidence="7" id="KW-0326">Glycosidase</keyword>
<dbReference type="AlphaFoldDB" id="A0A6G0U1D5"/>
<dbReference type="Pfam" id="PF14912">
    <property type="entry name" value="THEG"/>
    <property type="match status" value="3"/>
</dbReference>
<dbReference type="InterPro" id="IPR006623">
    <property type="entry name" value="THEG"/>
</dbReference>
<comment type="caution">
    <text evidence="9">The sequence shown here is derived from an EMBL/GenBank/DDBJ whole genome shotgun (WGS) entry which is preliminary data.</text>
</comment>
<keyword evidence="6" id="KW-0378">Hydrolase</keyword>
<evidence type="ECO:0000256" key="4">
    <source>
        <dbReference type="ARBA" id="ARBA00022638"/>
    </source>
</evidence>
<dbReference type="PANTHER" id="PTHR15901">
    <property type="entry name" value="TESTICULAR HAPLOID EXPRESSED GENE PROTEIN"/>
    <property type="match status" value="1"/>
</dbReference>
<gene>
    <name evidence="9" type="ORF">AGLY_003731</name>
</gene>
<dbReference type="EMBL" id="VYZN01000012">
    <property type="protein sequence ID" value="KAE9541740.1"/>
    <property type="molecule type" value="Genomic_DNA"/>
</dbReference>
<dbReference type="PANTHER" id="PTHR15901:SF16">
    <property type="entry name" value="TESTICULAR HAPLOID EXPRESSED GENE PROTEIN"/>
    <property type="match status" value="1"/>
</dbReference>
<dbReference type="OrthoDB" id="25466at2759"/>
<keyword evidence="4" id="KW-0081">Bacteriolytic enzyme</keyword>
<comment type="catalytic activity">
    <reaction evidence="1">
        <text>Hydrolysis of (1-&gt;4)-beta-linkages between N-acetylmuramic acid and N-acetyl-D-glucosamine residues in a peptidoglycan and between N-acetyl-D-glucosamine residues in chitodextrins.</text>
        <dbReference type="EC" id="3.2.1.17"/>
    </reaction>
</comment>
<evidence type="ECO:0000313" key="10">
    <source>
        <dbReference type="Proteomes" id="UP000475862"/>
    </source>
</evidence>
<evidence type="ECO:0000256" key="7">
    <source>
        <dbReference type="ARBA" id="ARBA00023295"/>
    </source>
</evidence>
<keyword evidence="10" id="KW-1185">Reference proteome</keyword>
<dbReference type="GO" id="GO:0042742">
    <property type="term" value="P:defense response to bacterium"/>
    <property type="evidence" value="ECO:0007669"/>
    <property type="project" value="UniProtKB-KW"/>
</dbReference>
<proteinExistence type="predicted"/>
<reference evidence="9 10" key="1">
    <citation type="submission" date="2019-08" db="EMBL/GenBank/DDBJ databases">
        <title>The genome of the soybean aphid Biotype 1, its phylome, world population structure and adaptation to the North American continent.</title>
        <authorList>
            <person name="Giordano R."/>
            <person name="Donthu R.K."/>
            <person name="Hernandez A.G."/>
            <person name="Wright C.L."/>
            <person name="Zimin A.V."/>
        </authorList>
    </citation>
    <scope>NUCLEOTIDE SEQUENCE [LARGE SCALE GENOMIC DNA]</scope>
    <source>
        <tissue evidence="9">Whole aphids</tissue>
    </source>
</reference>
<dbReference type="Gene3D" id="1.10.530.10">
    <property type="match status" value="1"/>
</dbReference>
<dbReference type="Proteomes" id="UP000475862">
    <property type="component" value="Unassembled WGS sequence"/>
</dbReference>
<dbReference type="InterPro" id="IPR008597">
    <property type="entry name" value="Invert_lysozyme"/>
</dbReference>
<protein>
    <recommendedName>
        <fullName evidence="2">lysozyme</fullName>
        <ecNumber evidence="2">3.2.1.17</ecNumber>
    </recommendedName>
</protein>
<dbReference type="SMART" id="SM00705">
    <property type="entry name" value="THEG"/>
    <property type="match status" value="3"/>
</dbReference>
<evidence type="ECO:0000256" key="3">
    <source>
        <dbReference type="ARBA" id="ARBA00022529"/>
    </source>
</evidence>
<sequence>MYKKTDESNNIYYLYGGPRNGSKNFTGGDILRTPRPGYFSINLQTLATRYLLPRVIYTTLIVQKSAEPVGCHGRATTIPVTYSVRHVGFLSKRFTRVVAQEFPPGWTEKCIGCMCEASSGCNQTLECIEQNEVKYCGVFLLSDIYWQDAGMPVLQGDDPTRIGAFERCVRDPYCAARAVNQYIQRYAKDCNKDRVLSCDDYVRLHYFGEANCERPITSLPYYKVFRNLYSNMANRYDENELLKALGISSNDLLENSKSPVRKHNKKSKLINCNDLCRKVRLEMLSRPICRKLRPWPDPELEGPFEISPAALKAKLTGRLEYLAIPKKENDGRLIKLSQPRPFIDDEEETIERKRFKSKIEWLAYMEKLKIFGAARRPPPSPLEPKRNKKPLKTIMKYLEPLSKPANRPENTNERTFEELNTIKISVLKHNATDRTKHLAVAKPLNEQTLMDLNYDPRDKLLNAKKYIATDRIKELATPKVKETPKTIEVKADAFSVNPNALKAWCSPRIKRLAKPIIRD</sequence>
<accession>A0A6G0U1D5</accession>